<feature type="transmembrane region" description="Helical" evidence="1">
    <location>
        <begin position="505"/>
        <end position="524"/>
    </location>
</feature>
<comment type="caution">
    <text evidence="2">The sequence shown here is derived from an EMBL/GenBank/DDBJ whole genome shotgun (WGS) entry which is preliminary data.</text>
</comment>
<dbReference type="RefSeq" id="WP_184791508.1">
    <property type="nucleotide sequence ID" value="NZ_BONT01000060.1"/>
</dbReference>
<evidence type="ECO:0000313" key="2">
    <source>
        <dbReference type="EMBL" id="MBB6038724.1"/>
    </source>
</evidence>
<protein>
    <submittedName>
        <fullName evidence="2">Uncharacterized protein</fullName>
    </submittedName>
</protein>
<organism evidence="2 3">
    <name type="scientific">Phytomonospora endophytica</name>
    <dbReference type="NCBI Taxonomy" id="714109"/>
    <lineage>
        <taxon>Bacteria</taxon>
        <taxon>Bacillati</taxon>
        <taxon>Actinomycetota</taxon>
        <taxon>Actinomycetes</taxon>
        <taxon>Micromonosporales</taxon>
        <taxon>Micromonosporaceae</taxon>
        <taxon>Phytomonospora</taxon>
    </lineage>
</organism>
<keyword evidence="1" id="KW-1133">Transmembrane helix</keyword>
<feature type="transmembrane region" description="Helical" evidence="1">
    <location>
        <begin position="478"/>
        <end position="499"/>
    </location>
</feature>
<accession>A0A841FSE8</accession>
<dbReference type="AlphaFoldDB" id="A0A841FSE8"/>
<keyword evidence="1" id="KW-0812">Transmembrane</keyword>
<evidence type="ECO:0000256" key="1">
    <source>
        <dbReference type="SAM" id="Phobius"/>
    </source>
</evidence>
<dbReference type="Proteomes" id="UP000548476">
    <property type="component" value="Unassembled WGS sequence"/>
</dbReference>
<reference evidence="2 3" key="1">
    <citation type="submission" date="2020-08" db="EMBL/GenBank/DDBJ databases">
        <title>Genomic Encyclopedia of Type Strains, Phase IV (KMG-IV): sequencing the most valuable type-strain genomes for metagenomic binning, comparative biology and taxonomic classification.</title>
        <authorList>
            <person name="Goeker M."/>
        </authorList>
    </citation>
    <scope>NUCLEOTIDE SEQUENCE [LARGE SCALE GENOMIC DNA]</scope>
    <source>
        <strain evidence="2 3">YIM 65646</strain>
    </source>
</reference>
<keyword evidence="3" id="KW-1185">Reference proteome</keyword>
<gene>
    <name evidence="2" type="ORF">HNR73_006610</name>
</gene>
<keyword evidence="1" id="KW-0472">Membrane</keyword>
<dbReference type="EMBL" id="JACHGT010000018">
    <property type="protein sequence ID" value="MBB6038724.1"/>
    <property type="molecule type" value="Genomic_DNA"/>
</dbReference>
<name>A0A841FSE8_9ACTN</name>
<sequence>MPVPARDVVGLAVDGVATPDLYRGNAFRLSGLPTTASARDLSGATAGVRATLADPVRRLVHEWFWLWPGRPASPAVALHNRAVVAHYAAVEADPGEADGRAERWAAAYLCWHDVLAVDDCWDRLRERAAAIGDPRAGAAEVDALREVLPQALLTVHARLAVASVADPGVVEVQVRSLRRSGFGERVIDTALRTAVAARAECIRAAVEHLRGEPHGEAMEHALTIADGEDLHVLRTVLGGEHELTAGIADELAAHVRARVVAEINATRGDRPARRAAAVRAGIGHLEAAAALAVGARAKVHIGQDLAVVVNNLVVAMCDQALEDGEARPGEGLALHDRLLRNTRAHVARVDRLDAEAADRLRDDVVGTSLVLLFKYATVTRDVPATLVALRRLQGAATGVELRAELAEAIHALDTVLASPGHGPAIRSGPCASCGGRAGDHRPVHLTGPGRARTPVVTVRLPSCRACADRPIGTAGHRLIAGAAMAAAAGVAVVGGIATGFTFDGLAAPIAGCIGVAVLAGGLSARRRARRAAIARHPEVRALLGRGHHILR</sequence>
<evidence type="ECO:0000313" key="3">
    <source>
        <dbReference type="Proteomes" id="UP000548476"/>
    </source>
</evidence>
<proteinExistence type="predicted"/>